<feature type="transmembrane region" description="Helical" evidence="17">
    <location>
        <begin position="106"/>
        <end position="126"/>
    </location>
</feature>
<evidence type="ECO:0000256" key="11">
    <source>
        <dbReference type="ARBA" id="ARBA00022777"/>
    </source>
</evidence>
<keyword evidence="21" id="KW-1185">Reference proteome</keyword>
<comment type="catalytic activity">
    <reaction evidence="15">
        <text>lactose(out) + N(pros)-phospho-L-histidyl-[protein] = lactose 6-phosphate(in) + L-histidyl-[protein]</text>
        <dbReference type="Rhea" id="RHEA:42400"/>
        <dbReference type="Rhea" id="RHEA-COMP:9745"/>
        <dbReference type="Rhea" id="RHEA-COMP:9746"/>
        <dbReference type="ChEBI" id="CHEBI:17716"/>
        <dbReference type="ChEBI" id="CHEBI:29979"/>
        <dbReference type="ChEBI" id="CHEBI:64837"/>
        <dbReference type="ChEBI" id="CHEBI:79080"/>
        <dbReference type="EC" id="2.7.1.207"/>
    </reaction>
</comment>
<evidence type="ECO:0000256" key="4">
    <source>
        <dbReference type="ARBA" id="ARBA00022448"/>
    </source>
</evidence>
<feature type="domain" description="PTS EIIC type-3" evidence="19">
    <location>
        <begin position="8"/>
        <end position="416"/>
    </location>
</feature>
<reference evidence="21" key="1">
    <citation type="submission" date="2019-08" db="EMBL/GenBank/DDBJ databases">
        <title>Arthrobacter sp. nov., isolated from plateau pika and Tibetan wild ass.</title>
        <authorList>
            <person name="Ge Y."/>
        </authorList>
    </citation>
    <scope>NUCLEOTIDE SEQUENCE [LARGE SCALE GENOMIC DNA]</scope>
    <source>
        <strain evidence="21">HF-1365</strain>
    </source>
</reference>
<dbReference type="GO" id="GO:0008982">
    <property type="term" value="F:protein-N(PI)-phosphohistidine-sugar phosphotransferase activity"/>
    <property type="evidence" value="ECO:0007669"/>
    <property type="project" value="InterPro"/>
</dbReference>
<dbReference type="PROSITE" id="PS51100">
    <property type="entry name" value="PTS_EIIB_TYPE_3"/>
    <property type="match status" value="1"/>
</dbReference>
<organism evidence="20 21">
    <name type="scientific">Enorma shizhengliae</name>
    <dbReference type="NCBI Taxonomy" id="2606615"/>
    <lineage>
        <taxon>Bacteria</taxon>
        <taxon>Bacillati</taxon>
        <taxon>Actinomycetota</taxon>
        <taxon>Coriobacteriia</taxon>
        <taxon>Coriobacteriales</taxon>
        <taxon>Coriobacteriaceae</taxon>
        <taxon>Enorma</taxon>
    </lineage>
</organism>
<dbReference type="InterPro" id="IPR036095">
    <property type="entry name" value="PTS_EIIB-like_sf"/>
</dbReference>
<keyword evidence="8" id="KW-0808">Transferase</keyword>
<evidence type="ECO:0000256" key="14">
    <source>
        <dbReference type="ARBA" id="ARBA00029639"/>
    </source>
</evidence>
<feature type="transmembrane region" description="Helical" evidence="17">
    <location>
        <begin position="348"/>
        <end position="369"/>
    </location>
</feature>
<keyword evidence="13 17" id="KW-0472">Membrane</keyword>
<evidence type="ECO:0000256" key="7">
    <source>
        <dbReference type="ARBA" id="ARBA00022597"/>
    </source>
</evidence>
<dbReference type="InterPro" id="IPR004501">
    <property type="entry name" value="PTS_EIIC_3"/>
</dbReference>
<dbReference type="RefSeq" id="WP_144688568.1">
    <property type="nucleotide sequence ID" value="NZ_VLLQ01000009.1"/>
</dbReference>
<keyword evidence="6" id="KW-0597">Phosphoprotein</keyword>
<feature type="transmembrane region" description="Helical" evidence="17">
    <location>
        <begin position="184"/>
        <end position="202"/>
    </location>
</feature>
<keyword evidence="10 17" id="KW-0812">Transmembrane</keyword>
<evidence type="ECO:0000256" key="8">
    <source>
        <dbReference type="ARBA" id="ARBA00022679"/>
    </source>
</evidence>
<feature type="transmembrane region" description="Helical" evidence="17">
    <location>
        <begin position="398"/>
        <end position="416"/>
    </location>
</feature>
<dbReference type="Proteomes" id="UP000470010">
    <property type="component" value="Unassembled WGS sequence"/>
</dbReference>
<dbReference type="NCBIfam" id="TIGR00410">
    <property type="entry name" value="lacE"/>
    <property type="match status" value="1"/>
</dbReference>
<evidence type="ECO:0000256" key="15">
    <source>
        <dbReference type="ARBA" id="ARBA00048444"/>
    </source>
</evidence>
<accession>A0A7K0G8Z0</accession>
<dbReference type="Pfam" id="PF02302">
    <property type="entry name" value="PTS_IIB"/>
    <property type="match status" value="1"/>
</dbReference>
<keyword evidence="12 17" id="KW-1133">Transmembrane helix</keyword>
<protein>
    <recommendedName>
        <fullName evidence="3">PTS system lactose-specific EIICB component</fullName>
        <ecNumber evidence="2">2.7.1.207</ecNumber>
    </recommendedName>
    <alternativeName>
        <fullName evidence="14">EIICB-Lac</fullName>
    </alternativeName>
</protein>
<evidence type="ECO:0000256" key="10">
    <source>
        <dbReference type="ARBA" id="ARBA00022692"/>
    </source>
</evidence>
<dbReference type="InterPro" id="IPR003352">
    <property type="entry name" value="PTS_EIIC"/>
</dbReference>
<evidence type="ECO:0000256" key="9">
    <source>
        <dbReference type="ARBA" id="ARBA00022683"/>
    </source>
</evidence>
<evidence type="ECO:0000259" key="19">
    <source>
        <dbReference type="PROSITE" id="PS51105"/>
    </source>
</evidence>
<proteinExistence type="predicted"/>
<dbReference type="GO" id="GO:0005886">
    <property type="term" value="C:plasma membrane"/>
    <property type="evidence" value="ECO:0007669"/>
    <property type="project" value="UniProtKB-SubCell"/>
</dbReference>
<evidence type="ECO:0000256" key="13">
    <source>
        <dbReference type="ARBA" id="ARBA00023136"/>
    </source>
</evidence>
<feature type="modified residue" description="Phosphocysteine; by EIIA" evidence="16">
    <location>
        <position position="484"/>
    </location>
</feature>
<dbReference type="InterPro" id="IPR051088">
    <property type="entry name" value="PTS_Sugar-EIIC/EIIB"/>
</dbReference>
<dbReference type="SUPFAM" id="SSF52794">
    <property type="entry name" value="PTS system IIB component-like"/>
    <property type="match status" value="1"/>
</dbReference>
<keyword evidence="9" id="KW-0598">Phosphotransferase system</keyword>
<keyword evidence="11" id="KW-0418">Kinase</keyword>
<evidence type="ECO:0000259" key="18">
    <source>
        <dbReference type="PROSITE" id="PS51100"/>
    </source>
</evidence>
<comment type="subcellular location">
    <subcellularLocation>
        <location evidence="1">Cell membrane</location>
        <topology evidence="1">Multi-pass membrane protein</topology>
    </subcellularLocation>
</comment>
<feature type="transmembrane region" description="Helical" evidence="17">
    <location>
        <begin position="70"/>
        <end position="94"/>
    </location>
</feature>
<evidence type="ECO:0000256" key="5">
    <source>
        <dbReference type="ARBA" id="ARBA00022475"/>
    </source>
</evidence>
<dbReference type="InterPro" id="IPR013012">
    <property type="entry name" value="PTS_EIIB_3"/>
</dbReference>
<dbReference type="EC" id="2.7.1.207" evidence="2"/>
<evidence type="ECO:0000256" key="2">
    <source>
        <dbReference type="ARBA" id="ARBA00012802"/>
    </source>
</evidence>
<dbReference type="InterPro" id="IPR041713">
    <property type="entry name" value="PTS_IIB"/>
</dbReference>
<dbReference type="PROSITE" id="PS51105">
    <property type="entry name" value="PTS_EIIC_TYPE_3"/>
    <property type="match status" value="1"/>
</dbReference>
<dbReference type="AlphaFoldDB" id="A0A7K0G8Z0"/>
<keyword evidence="5" id="KW-1003">Cell membrane</keyword>
<name>A0A7K0G8Z0_9ACTN</name>
<evidence type="ECO:0000313" key="21">
    <source>
        <dbReference type="Proteomes" id="UP000470010"/>
    </source>
</evidence>
<keyword evidence="7" id="KW-0762">Sugar transport</keyword>
<dbReference type="Pfam" id="PF02378">
    <property type="entry name" value="PTS_EIIC"/>
    <property type="match status" value="1"/>
</dbReference>
<feature type="domain" description="PTS EIIB type-3" evidence="18">
    <location>
        <begin position="477"/>
        <end position="580"/>
    </location>
</feature>
<sequence>MNAIIKWLERYQPFFEKVSRNIYLQSIKDGFVSCMPLILFSSLFLLIASLPATFGIVLPQEVVDWCNKVYNYTMGLLGVMVAGTTAKVFTGFINHRMPEGKRINETSTMVAAMCGFLLLAVSTFSAEVDGAAMTGFDTGYMGSKGLLSSFVSAFLTVHIYRFCVVRDITIRLPKEVPGAIAQSFRDIFPFSFAIIACGLIDLVCRNLIGAPFGMLFQTLLSPLFNAADSPAGVALWFFLSPLFWFMGIHGPSIVKPPIQAALIENSNLNLELFTAGQHPYHLLCENFGNFIGQMGGTGATFLIPLIFILFMKSRQAKAVGKASIIPCLFAVNEPLLFGAPIILNPYFLVPFILAPVANVLIGSFFILVLGMDGFMYTLPWSTPAPLGILLNTHFQWQGILLVAVLCIVDVLIYFPFCMAYDKQLLEEEGRIAEGEEVEGGMAAIRAAAEAAPVASGKKKPEDAMVAEREKLASSDKPLRVLVLCAGSGTSALLANALREGAEEEGIPLKSSSGAYGSHYDLLPSFDVVVLAPQVRNYYNDLKQDTDRLGIKLISTRGKEYIALTNDPKGAIEFVLSKMSEDE</sequence>
<evidence type="ECO:0000313" key="20">
    <source>
        <dbReference type="EMBL" id="MRX80295.1"/>
    </source>
</evidence>
<dbReference type="InterPro" id="IPR003501">
    <property type="entry name" value="PTS_EIIB_2/3"/>
</dbReference>
<dbReference type="CDD" id="cd05565">
    <property type="entry name" value="PTS_IIB_lactose"/>
    <property type="match status" value="1"/>
</dbReference>
<dbReference type="GO" id="GO:0009401">
    <property type="term" value="P:phosphoenolpyruvate-dependent sugar phosphotransferase system"/>
    <property type="evidence" value="ECO:0007669"/>
    <property type="project" value="UniProtKB-KW"/>
</dbReference>
<evidence type="ECO:0000256" key="3">
    <source>
        <dbReference type="ARBA" id="ARBA00020834"/>
    </source>
</evidence>
<dbReference type="PANTHER" id="PTHR33989">
    <property type="match status" value="1"/>
</dbReference>
<feature type="transmembrane region" description="Helical" evidence="17">
    <location>
        <begin position="290"/>
        <end position="310"/>
    </location>
</feature>
<dbReference type="GO" id="GO:0016301">
    <property type="term" value="F:kinase activity"/>
    <property type="evidence" value="ECO:0007669"/>
    <property type="project" value="UniProtKB-KW"/>
</dbReference>
<evidence type="ECO:0000256" key="6">
    <source>
        <dbReference type="ARBA" id="ARBA00022553"/>
    </source>
</evidence>
<evidence type="ECO:0000256" key="17">
    <source>
        <dbReference type="SAM" id="Phobius"/>
    </source>
</evidence>
<feature type="transmembrane region" description="Helical" evidence="17">
    <location>
        <begin position="146"/>
        <end position="163"/>
    </location>
</feature>
<keyword evidence="4" id="KW-0813">Transport</keyword>
<feature type="transmembrane region" description="Helical" evidence="17">
    <location>
        <begin position="37"/>
        <end position="58"/>
    </location>
</feature>
<dbReference type="GO" id="GO:1901264">
    <property type="term" value="P:carbohydrate derivative transport"/>
    <property type="evidence" value="ECO:0007669"/>
    <property type="project" value="TreeGrafter"/>
</dbReference>
<evidence type="ECO:0000256" key="16">
    <source>
        <dbReference type="PROSITE-ProRule" id="PRU00423"/>
    </source>
</evidence>
<dbReference type="EMBL" id="VTFZ01000008">
    <property type="protein sequence ID" value="MRX80295.1"/>
    <property type="molecule type" value="Genomic_DNA"/>
</dbReference>
<evidence type="ECO:0000256" key="12">
    <source>
        <dbReference type="ARBA" id="ARBA00022989"/>
    </source>
</evidence>
<dbReference type="Gene3D" id="3.40.50.2300">
    <property type="match status" value="1"/>
</dbReference>
<comment type="caution">
    <text evidence="20">The sequence shown here is derived from an EMBL/GenBank/DDBJ whole genome shotgun (WGS) entry which is preliminary data.</text>
</comment>
<evidence type="ECO:0000256" key="1">
    <source>
        <dbReference type="ARBA" id="ARBA00004651"/>
    </source>
</evidence>
<dbReference type="PANTHER" id="PTHR33989:SF8">
    <property type="entry name" value="PERMEASE IIC COMPONENT"/>
    <property type="match status" value="1"/>
</dbReference>
<gene>
    <name evidence="20" type="ORF">GJE22_06780</name>
</gene>